<dbReference type="Proteomes" id="UP000828390">
    <property type="component" value="Unassembled WGS sequence"/>
</dbReference>
<protein>
    <submittedName>
        <fullName evidence="3">Uncharacterized protein</fullName>
    </submittedName>
</protein>
<keyword evidence="2" id="KW-1133">Transmembrane helix</keyword>
<feature type="region of interest" description="Disordered" evidence="1">
    <location>
        <begin position="220"/>
        <end position="246"/>
    </location>
</feature>
<accession>A0A9D4MBZ3</accession>
<keyword evidence="4" id="KW-1185">Reference proteome</keyword>
<evidence type="ECO:0000313" key="4">
    <source>
        <dbReference type="Proteomes" id="UP000828390"/>
    </source>
</evidence>
<keyword evidence="2" id="KW-0472">Membrane</keyword>
<name>A0A9D4MBZ3_DREPO</name>
<reference evidence="3" key="1">
    <citation type="journal article" date="2019" name="bioRxiv">
        <title>The Genome of the Zebra Mussel, Dreissena polymorpha: A Resource for Invasive Species Research.</title>
        <authorList>
            <person name="McCartney M.A."/>
            <person name="Auch B."/>
            <person name="Kono T."/>
            <person name="Mallez S."/>
            <person name="Zhang Y."/>
            <person name="Obille A."/>
            <person name="Becker A."/>
            <person name="Abrahante J.E."/>
            <person name="Garbe J."/>
            <person name="Badalamenti J.P."/>
            <person name="Herman A."/>
            <person name="Mangelson H."/>
            <person name="Liachko I."/>
            <person name="Sullivan S."/>
            <person name="Sone E.D."/>
            <person name="Koren S."/>
            <person name="Silverstein K.A.T."/>
            <person name="Beckman K.B."/>
            <person name="Gohl D.M."/>
        </authorList>
    </citation>
    <scope>NUCLEOTIDE SEQUENCE</scope>
    <source>
        <strain evidence="3">Duluth1</strain>
        <tissue evidence="3">Whole animal</tissue>
    </source>
</reference>
<feature type="transmembrane region" description="Helical" evidence="2">
    <location>
        <begin position="189"/>
        <end position="211"/>
    </location>
</feature>
<comment type="caution">
    <text evidence="3">The sequence shown here is derived from an EMBL/GenBank/DDBJ whole genome shotgun (WGS) entry which is preliminary data.</text>
</comment>
<sequence>MSSHKLLKIIDKIHTLTVCIVPVVKYKQADAVRMRSPVWICLWLAQATLLALNKNDKQLPQTTTVAKAYVDIECLAEEDSYIYTFVKIDTTESRIIAECEPDVKSCYLVQPSKDNLTYTVRKTYLGWSLRVHKISEDVYGTYQCITSGNVPPQSLGSTTTASQSTGETTTLRPNDVILQESRDHGDNNYPFLVALLFISGYIAIVVSFPYAKDHFKKIRGKEQTRPTEERPLLRERQTRSTEERPVLRERQTDIHSDADITTLHEDAFDMNNLSYHRDANQAETLIVVSGESIVTPPIVPIVPRATSATVQIEHNLFNEGYFNLELAF</sequence>
<keyword evidence="2" id="KW-0812">Transmembrane</keyword>
<dbReference type="EMBL" id="JAIWYP010000002">
    <property type="protein sequence ID" value="KAH3873828.1"/>
    <property type="molecule type" value="Genomic_DNA"/>
</dbReference>
<dbReference type="AlphaFoldDB" id="A0A9D4MBZ3"/>
<gene>
    <name evidence="3" type="ORF">DPMN_037068</name>
</gene>
<evidence type="ECO:0000256" key="2">
    <source>
        <dbReference type="SAM" id="Phobius"/>
    </source>
</evidence>
<evidence type="ECO:0000256" key="1">
    <source>
        <dbReference type="SAM" id="MobiDB-lite"/>
    </source>
</evidence>
<evidence type="ECO:0000313" key="3">
    <source>
        <dbReference type="EMBL" id="KAH3873828.1"/>
    </source>
</evidence>
<organism evidence="3 4">
    <name type="scientific">Dreissena polymorpha</name>
    <name type="common">Zebra mussel</name>
    <name type="synonym">Mytilus polymorpha</name>
    <dbReference type="NCBI Taxonomy" id="45954"/>
    <lineage>
        <taxon>Eukaryota</taxon>
        <taxon>Metazoa</taxon>
        <taxon>Spiralia</taxon>
        <taxon>Lophotrochozoa</taxon>
        <taxon>Mollusca</taxon>
        <taxon>Bivalvia</taxon>
        <taxon>Autobranchia</taxon>
        <taxon>Heteroconchia</taxon>
        <taxon>Euheterodonta</taxon>
        <taxon>Imparidentia</taxon>
        <taxon>Neoheterodontei</taxon>
        <taxon>Myida</taxon>
        <taxon>Dreissenoidea</taxon>
        <taxon>Dreissenidae</taxon>
        <taxon>Dreissena</taxon>
    </lineage>
</organism>
<proteinExistence type="predicted"/>
<reference evidence="3" key="2">
    <citation type="submission" date="2020-11" db="EMBL/GenBank/DDBJ databases">
        <authorList>
            <person name="McCartney M.A."/>
            <person name="Auch B."/>
            <person name="Kono T."/>
            <person name="Mallez S."/>
            <person name="Becker A."/>
            <person name="Gohl D.M."/>
            <person name="Silverstein K.A.T."/>
            <person name="Koren S."/>
            <person name="Bechman K.B."/>
            <person name="Herman A."/>
            <person name="Abrahante J.E."/>
            <person name="Garbe J."/>
        </authorList>
    </citation>
    <scope>NUCLEOTIDE SEQUENCE</scope>
    <source>
        <strain evidence="3">Duluth1</strain>
        <tissue evidence="3">Whole animal</tissue>
    </source>
</reference>